<dbReference type="GO" id="GO:0005886">
    <property type="term" value="C:plasma membrane"/>
    <property type="evidence" value="ECO:0007669"/>
    <property type="project" value="UniProtKB-SubCell"/>
</dbReference>
<keyword evidence="5" id="KW-0677">Repeat</keyword>
<keyword evidence="10" id="KW-1185">Reference proteome</keyword>
<gene>
    <name evidence="9" type="ORF">BLA27_25730</name>
</gene>
<dbReference type="PANTHER" id="PTHR43790:SF9">
    <property type="entry name" value="GALACTOFURANOSE TRANSPORTER ATP-BINDING PROTEIN YTFR"/>
    <property type="match status" value="1"/>
</dbReference>
<dbReference type="InterPro" id="IPR003593">
    <property type="entry name" value="AAA+_ATPase"/>
</dbReference>
<evidence type="ECO:0000256" key="1">
    <source>
        <dbReference type="ARBA" id="ARBA00004533"/>
    </source>
</evidence>
<proteinExistence type="inferred from homology"/>
<evidence type="ECO:0000256" key="6">
    <source>
        <dbReference type="ARBA" id="ARBA00022741"/>
    </source>
</evidence>
<keyword evidence="4" id="KW-0762">Sugar transport</keyword>
<dbReference type="InterPro" id="IPR003439">
    <property type="entry name" value="ABC_transporter-like_ATP-bd"/>
</dbReference>
<dbReference type="PROSITE" id="PS00211">
    <property type="entry name" value="ABC_TRANSPORTER_1"/>
    <property type="match status" value="1"/>
</dbReference>
<dbReference type="InterPro" id="IPR017871">
    <property type="entry name" value="ABC_transporter-like_CS"/>
</dbReference>
<dbReference type="GO" id="GO:0005524">
    <property type="term" value="F:ATP binding"/>
    <property type="evidence" value="ECO:0007669"/>
    <property type="project" value="UniProtKB-KW"/>
</dbReference>
<dbReference type="RefSeq" id="WP_071634140.1">
    <property type="nucleotide sequence ID" value="NZ_MOEC01000045.1"/>
</dbReference>
<evidence type="ECO:0000256" key="7">
    <source>
        <dbReference type="ARBA" id="ARBA00022840"/>
    </source>
</evidence>
<dbReference type="InterPro" id="IPR050107">
    <property type="entry name" value="ABC_carbohydrate_import_ATPase"/>
</dbReference>
<comment type="similarity">
    <text evidence="2">Belongs to the ABC transporter superfamily.</text>
</comment>
<dbReference type="Proteomes" id="UP000182985">
    <property type="component" value="Unassembled WGS sequence"/>
</dbReference>
<dbReference type="InterPro" id="IPR027417">
    <property type="entry name" value="P-loop_NTPase"/>
</dbReference>
<dbReference type="SUPFAM" id="SSF52540">
    <property type="entry name" value="P-loop containing nucleoside triphosphate hydrolases"/>
    <property type="match status" value="2"/>
</dbReference>
<keyword evidence="3" id="KW-0813">Transport</keyword>
<dbReference type="EMBL" id="MOEC01000045">
    <property type="protein sequence ID" value="OIS90615.1"/>
    <property type="molecule type" value="Genomic_DNA"/>
</dbReference>
<evidence type="ECO:0000256" key="3">
    <source>
        <dbReference type="ARBA" id="ARBA00022448"/>
    </source>
</evidence>
<dbReference type="PROSITE" id="PS50893">
    <property type="entry name" value="ABC_TRANSPORTER_2"/>
    <property type="match status" value="2"/>
</dbReference>
<comment type="subcellular location">
    <subcellularLocation>
        <location evidence="1">Cell inner membrane</location>
    </subcellularLocation>
</comment>
<dbReference type="Gene3D" id="3.40.50.300">
    <property type="entry name" value="P-loop containing nucleotide triphosphate hydrolases"/>
    <property type="match status" value="2"/>
</dbReference>
<dbReference type="CDD" id="cd03216">
    <property type="entry name" value="ABC_Carb_Monos_I"/>
    <property type="match status" value="1"/>
</dbReference>
<dbReference type="SMART" id="SM00382">
    <property type="entry name" value="AAA"/>
    <property type="match status" value="2"/>
</dbReference>
<reference evidence="9 10" key="1">
    <citation type="submission" date="2016-10" db="EMBL/GenBank/DDBJ databases">
        <title>The Draft Genome Sequence of the Potato Rhizosphere Bacteria Ochrobactrum sp. IPA7.2.</title>
        <authorList>
            <person name="Gogoleva N.E."/>
            <person name="Khlopko Y.A."/>
            <person name="Burygin G.L."/>
            <person name="Plotnikov A.O."/>
        </authorList>
    </citation>
    <scope>NUCLEOTIDE SEQUENCE [LARGE SCALE GENOMIC DNA]</scope>
    <source>
        <strain evidence="9 10">IPA7.2</strain>
    </source>
</reference>
<organism evidence="9 10">
    <name type="scientific">Brucella cytisi</name>
    <dbReference type="NCBI Taxonomy" id="407152"/>
    <lineage>
        <taxon>Bacteria</taxon>
        <taxon>Pseudomonadati</taxon>
        <taxon>Pseudomonadota</taxon>
        <taxon>Alphaproteobacteria</taxon>
        <taxon>Hyphomicrobiales</taxon>
        <taxon>Brucellaceae</taxon>
        <taxon>Brucella/Ochrobactrum group</taxon>
        <taxon>Brucella</taxon>
    </lineage>
</organism>
<dbReference type="GO" id="GO:0016887">
    <property type="term" value="F:ATP hydrolysis activity"/>
    <property type="evidence" value="ECO:0007669"/>
    <property type="project" value="InterPro"/>
</dbReference>
<evidence type="ECO:0000256" key="4">
    <source>
        <dbReference type="ARBA" id="ARBA00022597"/>
    </source>
</evidence>
<comment type="caution">
    <text evidence="9">The sequence shown here is derived from an EMBL/GenBank/DDBJ whole genome shotgun (WGS) entry which is preliminary data.</text>
</comment>
<evidence type="ECO:0000313" key="10">
    <source>
        <dbReference type="Proteomes" id="UP000182985"/>
    </source>
</evidence>
<sequence length="504" mass="54135">MAVSLSQIVMSYPGTLALDQVSAEFRFDEVHGLIGENGAGKTTLVSILGGSKSPTSGTITIDGTEVKLSSAGDALRKGIAHVSQEGSLVPGLTGAQNILLGDEPRMGLGVIDKRRLLVRASDLLKRWFPQVFIDLDQQVDMLPMADQKIIEIVRALRGNVRLLILDEPTATLPAREKESLWEIIKTLPQQGVGIVLISHFLSEIKALSDRITVLRDGRQIATLQAAEASEAGLIDLMLQRSGGKTATGQEIGQSRSLGPVVMEVSDWRAGGLAVDTFSICAGEIVGLIGLTGAGHFGFARSLYAASGVTSGTCRFQGEAIARIDARTMQKKGVALVPDHRMEYSLIGDWDVCENLAMVHPSFATLGGTGVLSMRREAQEADRTMQLLNVKAHSRNQFVKDLSGGNKQKVSIGKWLYGADDHYRLMIFIEPTEGVDIGAKREIHAQMRRLADKGMAILVTSSDLLEIADVADRVIPFVNGSPGAEIPREAFSEAKFIAAMAGAIQ</sequence>
<dbReference type="PANTHER" id="PTHR43790">
    <property type="entry name" value="CARBOHYDRATE TRANSPORT ATP-BINDING PROTEIN MG119-RELATED"/>
    <property type="match status" value="1"/>
</dbReference>
<feature type="domain" description="ABC transporter" evidence="8">
    <location>
        <begin position="252"/>
        <end position="503"/>
    </location>
</feature>
<accession>A0A1J6HR06</accession>
<feature type="domain" description="ABC transporter" evidence="8">
    <location>
        <begin position="3"/>
        <end position="241"/>
    </location>
</feature>
<name>A0A1J6HR06_9HYPH</name>
<dbReference type="Pfam" id="PF00005">
    <property type="entry name" value="ABC_tran"/>
    <property type="match status" value="2"/>
</dbReference>
<evidence type="ECO:0000256" key="5">
    <source>
        <dbReference type="ARBA" id="ARBA00022737"/>
    </source>
</evidence>
<evidence type="ECO:0000256" key="2">
    <source>
        <dbReference type="ARBA" id="ARBA00005417"/>
    </source>
</evidence>
<protein>
    <submittedName>
        <fullName evidence="9">ABC transporter</fullName>
    </submittedName>
</protein>
<keyword evidence="7" id="KW-0067">ATP-binding</keyword>
<evidence type="ECO:0000313" key="9">
    <source>
        <dbReference type="EMBL" id="OIS90615.1"/>
    </source>
</evidence>
<dbReference type="AlphaFoldDB" id="A0A1J6HR06"/>
<keyword evidence="6" id="KW-0547">Nucleotide-binding</keyword>
<dbReference type="OrthoDB" id="9805029at2"/>
<evidence type="ECO:0000259" key="8">
    <source>
        <dbReference type="PROSITE" id="PS50893"/>
    </source>
</evidence>